<keyword evidence="2" id="KW-1185">Reference proteome</keyword>
<evidence type="ECO:0000313" key="2">
    <source>
        <dbReference type="Proteomes" id="UP000011185"/>
    </source>
</evidence>
<dbReference type="HOGENOM" id="CLU_012976_0_0_1"/>
<dbReference type="InParanoid" id="L7K0B1"/>
<sequence length="972" mass="113312">MLANLYSYVEITMKYILIFETAPDKQQDYMIFEDLDDTGIKNFLSTCSRTTLTEVSDYDFGRYDVKPPPYKKTRRTNEYVGYNATYFSKHFHGKDIKDKSYKDIIEEEHKTEFRVINVPFSKTTFEKIYELKIHDDIIFTNEEIYLIFFYLYPHKENMTKLTRVICFHLQRNPTMVQELFDIAQDCNIKYNDRMTCLAMIINPECHYVKDFRRTVKSSIIFALKDKRGESTTINNNTTHYNAFYYEIELDKLNIAFLIESLAMSYDYFALNHNILYEKFRNVLDKSCLVIKIHNIHGNHDYTRPELTTETTILKCKLTLIAESEFLKCSCIQEIILQFNNVQVSCEYDILKSINKLSMVIFELNSFENLKSIPKEIKNHEMILKNVILEPTLTIPDTLKRISFQESQFCESLIFPNYIQSVAILRSDVNQDATIIFDENCENVEIDETYIRIKFQEYVELNYILLTGKKYHNGGKLCYSKGKCPGEGFFIIHYANIFGRLILNINLQKVDFFFVNMSMDSQIVLCAHNKYFDISLSEGFFDLSDFIGISLHFTRKMSIKTDSIEGSTGKLLKIIIKDMELSENIVLSDCFESVELENVTLKNSSILVLNSKCKTLIIKNFDGVIKVHDRAMRFETVDISFAVNTKINIFFLGVIYADNLHLSNACRNIERIKCIFSTIQGVRNLKFTRKFTHEWSRPAEKYINTLRRIPGYQEIAEKYSKILSENSSVRSRLRKELFYKTSTAVVNSVLKTLLNASVIETIQKIEFKSITLDDCNYEILYGMKNLQILSLGHPNFTSALFSHLPFSLRLLDISWSDSNCEVEVVRHGLTDLMNLQRCYSLNVLVIDAGLFFQAGTLNFVPSSVTILKVYFTSSLEKFKSSKNRKLYLNELYIEGEALGLDQNSTEIGKTNAYAAIKALKKCIEFEYLKQFAFVCSNVRKEIDPYTLKFYKRESEKFFTVDKQKHDEMDIFAV</sequence>
<protein>
    <submittedName>
        <fullName evidence="1">Putative LRR containing protein</fullName>
    </submittedName>
</protein>
<reference evidence="1 2" key="1">
    <citation type="journal article" date="2012" name="PLoS Pathog.">
        <title>The genome of the obligate intracellular parasite Trachipleistophora hominis: new insights into microsporidian genome dynamics and reductive evolution.</title>
        <authorList>
            <person name="Heinz E."/>
            <person name="Williams T.A."/>
            <person name="Nakjang S."/>
            <person name="Noel C.J."/>
            <person name="Swan D.C."/>
            <person name="Goldberg A.V."/>
            <person name="Harris S.R."/>
            <person name="Weinmaier T."/>
            <person name="Markert S."/>
            <person name="Becher D."/>
            <person name="Bernhardt J."/>
            <person name="Dagan T."/>
            <person name="Hacker C."/>
            <person name="Lucocq J.M."/>
            <person name="Schweder T."/>
            <person name="Rattei T."/>
            <person name="Hall N."/>
            <person name="Hirt R.P."/>
            <person name="Embley T.M."/>
        </authorList>
    </citation>
    <scope>NUCLEOTIDE SEQUENCE [LARGE SCALE GENOMIC DNA]</scope>
</reference>
<proteinExistence type="predicted"/>
<dbReference type="OrthoDB" id="1081807at2759"/>
<name>L7K0B1_TRAHO</name>
<evidence type="ECO:0000313" key="1">
    <source>
        <dbReference type="EMBL" id="ELQ76856.1"/>
    </source>
</evidence>
<organism evidence="1 2">
    <name type="scientific">Trachipleistophora hominis</name>
    <name type="common">Microsporidian parasite</name>
    <dbReference type="NCBI Taxonomy" id="72359"/>
    <lineage>
        <taxon>Eukaryota</taxon>
        <taxon>Fungi</taxon>
        <taxon>Fungi incertae sedis</taxon>
        <taxon>Microsporidia</taxon>
        <taxon>Pleistophoridae</taxon>
        <taxon>Trachipleistophora</taxon>
    </lineage>
</organism>
<accession>L7K0B1</accession>
<dbReference type="Proteomes" id="UP000011185">
    <property type="component" value="Unassembled WGS sequence"/>
</dbReference>
<dbReference type="AlphaFoldDB" id="L7K0B1"/>
<gene>
    <name evidence="1" type="ORF">THOM_0143</name>
</gene>
<dbReference type="EMBL" id="JH993810">
    <property type="protein sequence ID" value="ELQ76856.1"/>
    <property type="molecule type" value="Genomic_DNA"/>
</dbReference>
<dbReference type="VEuPathDB" id="MicrosporidiaDB:THOM_0143"/>